<reference evidence="2 3" key="1">
    <citation type="submission" date="2014-04" db="EMBL/GenBank/DDBJ databases">
        <authorList>
            <consortium name="DOE Joint Genome Institute"/>
            <person name="Kuo A."/>
            <person name="Ruytinx J."/>
            <person name="Rineau F."/>
            <person name="Colpaert J."/>
            <person name="Kohler A."/>
            <person name="Nagy L.G."/>
            <person name="Floudas D."/>
            <person name="Copeland A."/>
            <person name="Barry K.W."/>
            <person name="Cichocki N."/>
            <person name="Veneault-Fourrey C."/>
            <person name="LaButti K."/>
            <person name="Lindquist E.A."/>
            <person name="Lipzen A."/>
            <person name="Lundell T."/>
            <person name="Morin E."/>
            <person name="Murat C."/>
            <person name="Sun H."/>
            <person name="Tunlid A."/>
            <person name="Henrissat B."/>
            <person name="Grigoriev I.V."/>
            <person name="Hibbett D.S."/>
            <person name="Martin F."/>
            <person name="Nordberg H.P."/>
            <person name="Cantor M.N."/>
            <person name="Hua S.X."/>
        </authorList>
    </citation>
    <scope>NUCLEOTIDE SEQUENCE [LARGE SCALE GENOMIC DNA]</scope>
    <source>
        <strain evidence="2 3">UH-Slu-Lm8-n1</strain>
    </source>
</reference>
<evidence type="ECO:0000259" key="1">
    <source>
        <dbReference type="PROSITE" id="PS50181"/>
    </source>
</evidence>
<dbReference type="STRING" id="930992.A0A0D0AGY5"/>
<dbReference type="InterPro" id="IPR001810">
    <property type="entry name" value="F-box_dom"/>
</dbReference>
<feature type="domain" description="F-box" evidence="1">
    <location>
        <begin position="5"/>
        <end position="54"/>
    </location>
</feature>
<dbReference type="CDD" id="cd09917">
    <property type="entry name" value="F-box_SF"/>
    <property type="match status" value="1"/>
</dbReference>
<evidence type="ECO:0000313" key="2">
    <source>
        <dbReference type="EMBL" id="KIK41051.1"/>
    </source>
</evidence>
<accession>A0A0D0AGY5</accession>
<evidence type="ECO:0000313" key="3">
    <source>
        <dbReference type="Proteomes" id="UP000054485"/>
    </source>
</evidence>
<name>A0A0D0AGY5_9AGAM</name>
<proteinExistence type="predicted"/>
<dbReference type="OrthoDB" id="3226064at2759"/>
<dbReference type="Pfam" id="PF12937">
    <property type="entry name" value="F-box-like"/>
    <property type="match status" value="1"/>
</dbReference>
<dbReference type="HOGENOM" id="CLU_019366_1_0_1"/>
<dbReference type="SUPFAM" id="SSF81383">
    <property type="entry name" value="F-box domain"/>
    <property type="match status" value="1"/>
</dbReference>
<organism evidence="2 3">
    <name type="scientific">Suillus luteus UH-Slu-Lm8-n1</name>
    <dbReference type="NCBI Taxonomy" id="930992"/>
    <lineage>
        <taxon>Eukaryota</taxon>
        <taxon>Fungi</taxon>
        <taxon>Dikarya</taxon>
        <taxon>Basidiomycota</taxon>
        <taxon>Agaricomycotina</taxon>
        <taxon>Agaricomycetes</taxon>
        <taxon>Agaricomycetidae</taxon>
        <taxon>Boletales</taxon>
        <taxon>Suillineae</taxon>
        <taxon>Suillaceae</taxon>
        <taxon>Suillus</taxon>
    </lineage>
</organism>
<gene>
    <name evidence="2" type="ORF">CY34DRAFT_806534</name>
</gene>
<reference evidence="3" key="2">
    <citation type="submission" date="2015-01" db="EMBL/GenBank/DDBJ databases">
        <title>Evolutionary Origins and Diversification of the Mycorrhizal Mutualists.</title>
        <authorList>
            <consortium name="DOE Joint Genome Institute"/>
            <consortium name="Mycorrhizal Genomics Consortium"/>
            <person name="Kohler A."/>
            <person name="Kuo A."/>
            <person name="Nagy L.G."/>
            <person name="Floudas D."/>
            <person name="Copeland A."/>
            <person name="Barry K.W."/>
            <person name="Cichocki N."/>
            <person name="Veneault-Fourrey C."/>
            <person name="LaButti K."/>
            <person name="Lindquist E.A."/>
            <person name="Lipzen A."/>
            <person name="Lundell T."/>
            <person name="Morin E."/>
            <person name="Murat C."/>
            <person name="Riley R."/>
            <person name="Ohm R."/>
            <person name="Sun H."/>
            <person name="Tunlid A."/>
            <person name="Henrissat B."/>
            <person name="Grigoriev I.V."/>
            <person name="Hibbett D.S."/>
            <person name="Martin F."/>
        </authorList>
    </citation>
    <scope>NUCLEOTIDE SEQUENCE [LARGE SCALE GENOMIC DNA]</scope>
    <source>
        <strain evidence="3">UH-Slu-Lm8-n1</strain>
    </source>
</reference>
<dbReference type="InParanoid" id="A0A0D0AGY5"/>
<dbReference type="AlphaFoldDB" id="A0A0D0AGY5"/>
<protein>
    <recommendedName>
        <fullName evidence="1">F-box domain-containing protein</fullName>
    </recommendedName>
</protein>
<sequence>MVSDSAYITDLPLEVLEHILVISDPIDVASAAQVCRLFRGLIYPVGDDHFWRALYLAQSFDDPRKAVTYLGNRRTDIKWREELQRIIRARTIVNDVTVCRPDERCQVLRTLLDMVMNIPPLPFPESEPTSLNVLWMQNLLQDGAFLDMESHSHEEEQLRARLHTWFGLTDRDALASKRVVSRAYVYSQRNYKSSNSFGPFMQDGSGVVDWVHMQKLAHVFASALVERDEDEGLGFEICSLSLTFCQAYIPPGLDLNRETDWAGVEGLWRISYCFMDHRELLIYNDLNLPEDEPLDRAIFEDGELQETFSAIDIFFRVINVEQDPDHPTRPKINYIGEMDGNFSIVGYVKLTPDDQIRWHFVAGNGDQPVWWGEAIVMGNIRSQYGVLGAWSTTMHDPQDPIGPFWMQCQHPIED</sequence>
<dbReference type="InterPro" id="IPR036047">
    <property type="entry name" value="F-box-like_dom_sf"/>
</dbReference>
<dbReference type="PROSITE" id="PS50181">
    <property type="entry name" value="FBOX"/>
    <property type="match status" value="1"/>
</dbReference>
<dbReference type="Proteomes" id="UP000054485">
    <property type="component" value="Unassembled WGS sequence"/>
</dbReference>
<dbReference type="Gene3D" id="1.20.1280.50">
    <property type="match status" value="1"/>
</dbReference>
<dbReference type="EMBL" id="KN835281">
    <property type="protein sequence ID" value="KIK41051.1"/>
    <property type="molecule type" value="Genomic_DNA"/>
</dbReference>
<keyword evidence="3" id="KW-1185">Reference proteome</keyword>